<sequence>MTVWRVLDRNNVKPILKRKKKAEFKRYNKLIPGERIQLDVTKLRNKVYQFTAIDDCTRLKAIRLYENKKCESSIHFLGELLDDFGFPIQRIQTDWGTEFFNYDFQYELHEHFMKFRPIKPKSPHLNGKVERTQQTDKIEFWQHVDLTQSLQVLRNLAANWQGFYNNKRPHSSLDGKTPMQKFKTVEKDIPIQPEVTLLFMDSCETIWPRSYEYLKLRNKK</sequence>
<keyword evidence="3" id="KW-1185">Reference proteome</keyword>
<dbReference type="InterPro" id="IPR036397">
    <property type="entry name" value="RNaseH_sf"/>
</dbReference>
<feature type="domain" description="Integrase catalytic" evidence="1">
    <location>
        <begin position="28"/>
        <end position="186"/>
    </location>
</feature>
<evidence type="ECO:0000313" key="2">
    <source>
        <dbReference type="EMBL" id="MCY1719121.1"/>
    </source>
</evidence>
<dbReference type="PANTHER" id="PTHR35004">
    <property type="entry name" value="TRANSPOSASE RV3428C-RELATED"/>
    <property type="match status" value="1"/>
</dbReference>
<evidence type="ECO:0000313" key="3">
    <source>
        <dbReference type="Proteomes" id="UP001145087"/>
    </source>
</evidence>
<dbReference type="PANTHER" id="PTHR35004:SF7">
    <property type="entry name" value="INTEGRASE PROTEIN"/>
    <property type="match status" value="1"/>
</dbReference>
<reference evidence="2" key="1">
    <citation type="submission" date="2022-11" db="EMBL/GenBank/DDBJ databases">
        <title>Marilongibacter aestuarii gen. nov., sp. nov., isolated from tidal flat sediment.</title>
        <authorList>
            <person name="Jiayan W."/>
        </authorList>
    </citation>
    <scope>NUCLEOTIDE SEQUENCE</scope>
    <source>
        <strain evidence="2">Z1-6</strain>
    </source>
</reference>
<dbReference type="InterPro" id="IPR001584">
    <property type="entry name" value="Integrase_cat-core"/>
</dbReference>
<comment type="caution">
    <text evidence="2">The sequence shown here is derived from an EMBL/GenBank/DDBJ whole genome shotgun (WGS) entry which is preliminary data.</text>
</comment>
<accession>A0A9X3F223</accession>
<dbReference type="EMBL" id="JAPOHD010000005">
    <property type="protein sequence ID" value="MCY1719121.1"/>
    <property type="molecule type" value="Genomic_DNA"/>
</dbReference>
<organism evidence="2 3">
    <name type="scientific">Draconibacterium aestuarii</name>
    <dbReference type="NCBI Taxonomy" id="2998507"/>
    <lineage>
        <taxon>Bacteria</taxon>
        <taxon>Pseudomonadati</taxon>
        <taxon>Bacteroidota</taxon>
        <taxon>Bacteroidia</taxon>
        <taxon>Marinilabiliales</taxon>
        <taxon>Prolixibacteraceae</taxon>
        <taxon>Draconibacterium</taxon>
    </lineage>
</organism>
<protein>
    <submittedName>
        <fullName evidence="2">Integrase core domain-containing protein</fullName>
    </submittedName>
</protein>
<name>A0A9X3F223_9BACT</name>
<dbReference type="GO" id="GO:0015074">
    <property type="term" value="P:DNA integration"/>
    <property type="evidence" value="ECO:0007669"/>
    <property type="project" value="InterPro"/>
</dbReference>
<dbReference type="PROSITE" id="PS50994">
    <property type="entry name" value="INTEGRASE"/>
    <property type="match status" value="1"/>
</dbReference>
<dbReference type="Proteomes" id="UP001145087">
    <property type="component" value="Unassembled WGS sequence"/>
</dbReference>
<evidence type="ECO:0000259" key="1">
    <source>
        <dbReference type="PROSITE" id="PS50994"/>
    </source>
</evidence>
<dbReference type="Gene3D" id="3.30.420.10">
    <property type="entry name" value="Ribonuclease H-like superfamily/Ribonuclease H"/>
    <property type="match status" value="1"/>
</dbReference>
<proteinExistence type="predicted"/>
<dbReference type="GO" id="GO:0003676">
    <property type="term" value="F:nucleic acid binding"/>
    <property type="evidence" value="ECO:0007669"/>
    <property type="project" value="InterPro"/>
</dbReference>
<gene>
    <name evidence="2" type="ORF">OU798_02125</name>
</gene>
<dbReference type="InterPro" id="IPR012337">
    <property type="entry name" value="RNaseH-like_sf"/>
</dbReference>
<dbReference type="SUPFAM" id="SSF53098">
    <property type="entry name" value="Ribonuclease H-like"/>
    <property type="match status" value="1"/>
</dbReference>
<dbReference type="AlphaFoldDB" id="A0A9X3F223"/>
<dbReference type="RefSeq" id="WP_343331457.1">
    <property type="nucleotide sequence ID" value="NZ_JAPOHD010000005.1"/>
</dbReference>
<dbReference type="Pfam" id="PF13683">
    <property type="entry name" value="rve_3"/>
    <property type="match status" value="1"/>
</dbReference>